<reference evidence="2 3" key="2">
    <citation type="journal article" date="2010" name="J. Bacteriol.">
        <title>Genome sequence of the polysaccharide-degrading, thermophilic anaerobe Spirochaeta thermophila DSM 6192.</title>
        <authorList>
            <person name="Angelov A."/>
            <person name="Liebl S."/>
            <person name="Ballschmiter M."/>
            <person name="Bomeke M."/>
            <person name="Lehmann R."/>
            <person name="Liesegang H."/>
            <person name="Daniel R."/>
            <person name="Liebl W."/>
        </authorList>
    </citation>
    <scope>NUCLEOTIDE SEQUENCE [LARGE SCALE GENOMIC DNA]</scope>
    <source>
        <strain evidence="3">ATCC 49972 / DSM 6192 / RI 19.B1</strain>
    </source>
</reference>
<evidence type="ECO:0000256" key="1">
    <source>
        <dbReference type="SAM" id="Phobius"/>
    </source>
</evidence>
<dbReference type="PaxDb" id="665571-STHERM_c12130"/>
<proteinExistence type="predicted"/>
<feature type="transmembrane region" description="Helical" evidence="1">
    <location>
        <begin position="228"/>
        <end position="248"/>
    </location>
</feature>
<dbReference type="KEGG" id="sta:STHERM_c12130"/>
<protein>
    <submittedName>
        <fullName evidence="2">Uncharacterized protein</fullName>
    </submittedName>
</protein>
<evidence type="ECO:0000313" key="3">
    <source>
        <dbReference type="Proteomes" id="UP000001296"/>
    </source>
</evidence>
<keyword evidence="1" id="KW-0472">Membrane</keyword>
<dbReference type="AlphaFoldDB" id="E0RT17"/>
<evidence type="ECO:0000313" key="2">
    <source>
        <dbReference type="EMBL" id="ADN02154.1"/>
    </source>
</evidence>
<dbReference type="Proteomes" id="UP000001296">
    <property type="component" value="Chromosome"/>
</dbReference>
<organism evidence="2 3">
    <name type="scientific">Winmispira thermophila (strain ATCC 49972 / DSM 6192 / RI 19.B1)</name>
    <name type="common">Spirochaeta thermophila</name>
    <dbReference type="NCBI Taxonomy" id="665571"/>
    <lineage>
        <taxon>Bacteria</taxon>
        <taxon>Pseudomonadati</taxon>
        <taxon>Spirochaetota</taxon>
        <taxon>Spirochaetia</taxon>
        <taxon>Winmispirales</taxon>
        <taxon>Winmispiraceae</taxon>
        <taxon>Winmispira</taxon>
    </lineage>
</organism>
<keyword evidence="1" id="KW-1133">Transmembrane helix</keyword>
<accession>E0RT17</accession>
<feature type="transmembrane region" description="Helical" evidence="1">
    <location>
        <begin position="9"/>
        <end position="30"/>
    </location>
</feature>
<gene>
    <name evidence="2" type="ordered locus">STHERM_c12130</name>
</gene>
<dbReference type="EMBL" id="CP001698">
    <property type="protein sequence ID" value="ADN02154.1"/>
    <property type="molecule type" value="Genomic_DNA"/>
</dbReference>
<reference key="1">
    <citation type="submission" date="2009-08" db="EMBL/GenBank/DDBJ databases">
        <title>The genome sequence of Spirochaeta thermophila DSM6192.</title>
        <authorList>
            <person name="Angelov A."/>
            <person name="Mientus M."/>
            <person name="Wittenberg S."/>
            <person name="Lehmann R."/>
            <person name="Liesegang H."/>
            <person name="Daniel R."/>
            <person name="Liebl W."/>
        </authorList>
    </citation>
    <scope>NUCLEOTIDE SEQUENCE</scope>
    <source>
        <strain>DSM 6192</strain>
    </source>
</reference>
<name>E0RT17_WINT6</name>
<sequence>MGGGNEVRSLLLGAVGVGVVGGMVLVGVLLGLPSPFATGAMVGLGVMVVGCVGYRLWKGRAFRGRRGLGADLVHVGLVAVLAGGVVWGVGERGGVVWVGEGEGFAVEGEVVTVEEVGEAEGGEVRLRVGGREEWVGPNRPVRVGVWWVFLGDTKEERLVLRVRDGYHVLYPGQGATVGGVQVWFEGEGRVRIGEEGRVVRAGERLGGVEVVRVQEGRFVGLVVRRVKGVWVVMGGLAAMGAGVVLLGIPGRRRT</sequence>
<keyword evidence="1" id="KW-0812">Transmembrane</keyword>
<feature type="transmembrane region" description="Helical" evidence="1">
    <location>
        <begin position="69"/>
        <end position="89"/>
    </location>
</feature>
<feature type="transmembrane region" description="Helical" evidence="1">
    <location>
        <begin position="36"/>
        <end position="57"/>
    </location>
</feature>
<dbReference type="HOGENOM" id="CLU_1110857_0_0_12"/>